<protein>
    <submittedName>
        <fullName evidence="2">Uncharacterized protein</fullName>
    </submittedName>
</protein>
<organism evidence="2 3">
    <name type="scientific">Mycena rosella</name>
    <name type="common">Pink bonnet</name>
    <name type="synonym">Agaricus rosellus</name>
    <dbReference type="NCBI Taxonomy" id="1033263"/>
    <lineage>
        <taxon>Eukaryota</taxon>
        <taxon>Fungi</taxon>
        <taxon>Dikarya</taxon>
        <taxon>Basidiomycota</taxon>
        <taxon>Agaricomycotina</taxon>
        <taxon>Agaricomycetes</taxon>
        <taxon>Agaricomycetidae</taxon>
        <taxon>Agaricales</taxon>
        <taxon>Marasmiineae</taxon>
        <taxon>Mycenaceae</taxon>
        <taxon>Mycena</taxon>
    </lineage>
</organism>
<evidence type="ECO:0000256" key="1">
    <source>
        <dbReference type="SAM" id="MobiDB-lite"/>
    </source>
</evidence>
<feature type="compositionally biased region" description="Polar residues" evidence="1">
    <location>
        <begin position="288"/>
        <end position="299"/>
    </location>
</feature>
<reference evidence="2" key="1">
    <citation type="submission" date="2023-03" db="EMBL/GenBank/DDBJ databases">
        <title>Massive genome expansion in bonnet fungi (Mycena s.s.) driven by repeated elements and novel gene families across ecological guilds.</title>
        <authorList>
            <consortium name="Lawrence Berkeley National Laboratory"/>
            <person name="Harder C.B."/>
            <person name="Miyauchi S."/>
            <person name="Viragh M."/>
            <person name="Kuo A."/>
            <person name="Thoen E."/>
            <person name="Andreopoulos B."/>
            <person name="Lu D."/>
            <person name="Skrede I."/>
            <person name="Drula E."/>
            <person name="Henrissat B."/>
            <person name="Morin E."/>
            <person name="Kohler A."/>
            <person name="Barry K."/>
            <person name="LaButti K."/>
            <person name="Morin E."/>
            <person name="Salamov A."/>
            <person name="Lipzen A."/>
            <person name="Mereny Z."/>
            <person name="Hegedus B."/>
            <person name="Baldrian P."/>
            <person name="Stursova M."/>
            <person name="Weitz H."/>
            <person name="Taylor A."/>
            <person name="Grigoriev I.V."/>
            <person name="Nagy L.G."/>
            <person name="Martin F."/>
            <person name="Kauserud H."/>
        </authorList>
    </citation>
    <scope>NUCLEOTIDE SEQUENCE</scope>
    <source>
        <strain evidence="2">CBHHK067</strain>
    </source>
</reference>
<dbReference type="Proteomes" id="UP001221757">
    <property type="component" value="Unassembled WGS sequence"/>
</dbReference>
<name>A0AAD7C977_MYCRO</name>
<accession>A0AAD7C977</accession>
<gene>
    <name evidence="2" type="ORF">B0H17DRAFT_1148803</name>
</gene>
<keyword evidence="3" id="KW-1185">Reference proteome</keyword>
<evidence type="ECO:0000313" key="3">
    <source>
        <dbReference type="Proteomes" id="UP001221757"/>
    </source>
</evidence>
<dbReference type="AlphaFoldDB" id="A0AAD7C977"/>
<sequence>MQAVGNWAGLGKGTVHLIARRVMTTVLHPGFMQNTVRMPTHEEKEKSKQWVHKKPCRAWRDGVLLMAPWCHSTSVPPGTERAMTGNILAMGVLYQVVGEQRPLDRDTATPSTVSVTIAQRDDKRQWFPYLVPLGDAQNSNFEHNGILDPGNLIKHCIVANGRKEIDSFTPTMPPQLQALVSCIDHLHDLLRNLPTSLPNNPPNSLYNFCINPEILEDGGHFSAVSHALEVSFETHLLHVQGRTINFVECGAQLDTLVKFLKTRGKHMSPGERTTFQESWLERLVTATVDSESGRPQQRPQLPMRSPPVAKKAKPTVVIDVDNDSDSPSPPLTLPPAAATPSTFLQPSMSRKTVIGNPKQLTLAWQQAKPGEVSTYWAKAKEAGAEH</sequence>
<comment type="caution">
    <text evidence="2">The sequence shown here is derived from an EMBL/GenBank/DDBJ whole genome shotgun (WGS) entry which is preliminary data.</text>
</comment>
<proteinExistence type="predicted"/>
<feature type="region of interest" description="Disordered" evidence="1">
    <location>
        <begin position="288"/>
        <end position="344"/>
    </location>
</feature>
<evidence type="ECO:0000313" key="2">
    <source>
        <dbReference type="EMBL" id="KAJ7642546.1"/>
    </source>
</evidence>
<dbReference type="EMBL" id="JARKIE010000417">
    <property type="protein sequence ID" value="KAJ7642546.1"/>
    <property type="molecule type" value="Genomic_DNA"/>
</dbReference>